<protein>
    <submittedName>
        <fullName evidence="1">Uncharacterized protein</fullName>
    </submittedName>
</protein>
<name>A0A3M7Q9Q5_BRAPC</name>
<reference evidence="1 2" key="1">
    <citation type="journal article" date="2018" name="Sci. Rep.">
        <title>Genomic signatures of local adaptation to the degree of environmental predictability in rotifers.</title>
        <authorList>
            <person name="Franch-Gras L."/>
            <person name="Hahn C."/>
            <person name="Garcia-Roger E.M."/>
            <person name="Carmona M.J."/>
            <person name="Serra M."/>
            <person name="Gomez A."/>
        </authorList>
    </citation>
    <scope>NUCLEOTIDE SEQUENCE [LARGE SCALE GENOMIC DNA]</scope>
    <source>
        <strain evidence="1">HYR1</strain>
    </source>
</reference>
<sequence length="66" mass="7749">MINLESSLKILNKFCEQIQSSEQYYRIIDGSCFIESSFKLLAYKDKFLHKVCLYLRVIAAKIININ</sequence>
<dbReference type="Proteomes" id="UP000276133">
    <property type="component" value="Unassembled WGS sequence"/>
</dbReference>
<accession>A0A3M7Q9Q5</accession>
<dbReference type="EMBL" id="REGN01006865">
    <property type="protein sequence ID" value="RNA08073.1"/>
    <property type="molecule type" value="Genomic_DNA"/>
</dbReference>
<organism evidence="1 2">
    <name type="scientific">Brachionus plicatilis</name>
    <name type="common">Marine rotifer</name>
    <name type="synonym">Brachionus muelleri</name>
    <dbReference type="NCBI Taxonomy" id="10195"/>
    <lineage>
        <taxon>Eukaryota</taxon>
        <taxon>Metazoa</taxon>
        <taxon>Spiralia</taxon>
        <taxon>Gnathifera</taxon>
        <taxon>Rotifera</taxon>
        <taxon>Eurotatoria</taxon>
        <taxon>Monogononta</taxon>
        <taxon>Pseudotrocha</taxon>
        <taxon>Ploima</taxon>
        <taxon>Brachionidae</taxon>
        <taxon>Brachionus</taxon>
    </lineage>
</organism>
<dbReference type="AlphaFoldDB" id="A0A3M7Q9Q5"/>
<proteinExistence type="predicted"/>
<keyword evidence="2" id="KW-1185">Reference proteome</keyword>
<gene>
    <name evidence="1" type="ORF">BpHYR1_004534</name>
</gene>
<evidence type="ECO:0000313" key="1">
    <source>
        <dbReference type="EMBL" id="RNA08073.1"/>
    </source>
</evidence>
<comment type="caution">
    <text evidence="1">The sequence shown here is derived from an EMBL/GenBank/DDBJ whole genome shotgun (WGS) entry which is preliminary data.</text>
</comment>
<evidence type="ECO:0000313" key="2">
    <source>
        <dbReference type="Proteomes" id="UP000276133"/>
    </source>
</evidence>